<dbReference type="PANTHER" id="PTHR23310">
    <property type="entry name" value="ACYL-COA-BINDING PROTEIN, ACBP"/>
    <property type="match status" value="1"/>
</dbReference>
<feature type="domain" description="ACB" evidence="3">
    <location>
        <begin position="26"/>
        <end position="111"/>
    </location>
</feature>
<evidence type="ECO:0000313" key="5">
    <source>
        <dbReference type="Proteomes" id="UP001154078"/>
    </source>
</evidence>
<dbReference type="InterPro" id="IPR022408">
    <property type="entry name" value="Acyl-CoA-binding_prot_CS"/>
</dbReference>
<dbReference type="AlphaFoldDB" id="A0A9P0B6G3"/>
<name>A0A9P0B6G3_BRAAE</name>
<evidence type="ECO:0000256" key="1">
    <source>
        <dbReference type="ARBA" id="ARBA00005567"/>
    </source>
</evidence>
<keyword evidence="2" id="KW-0446">Lipid-binding</keyword>
<keyword evidence="5" id="KW-1185">Reference proteome</keyword>
<dbReference type="EMBL" id="OV121135">
    <property type="protein sequence ID" value="CAH0556155.1"/>
    <property type="molecule type" value="Genomic_DNA"/>
</dbReference>
<dbReference type="Pfam" id="PF00887">
    <property type="entry name" value="ACBP"/>
    <property type="match status" value="1"/>
</dbReference>
<dbReference type="PANTHER" id="PTHR23310:SF62">
    <property type="entry name" value="ACYL-COA BINDING PROTEIN 1, ISOFORM A"/>
    <property type="match status" value="1"/>
</dbReference>
<proteinExistence type="inferred from homology"/>
<reference evidence="4" key="1">
    <citation type="submission" date="2021-12" db="EMBL/GenBank/DDBJ databases">
        <authorList>
            <person name="King R."/>
        </authorList>
    </citation>
    <scope>NUCLEOTIDE SEQUENCE</scope>
</reference>
<dbReference type="GO" id="GO:0000062">
    <property type="term" value="F:fatty-acyl-CoA binding"/>
    <property type="evidence" value="ECO:0007669"/>
    <property type="project" value="InterPro"/>
</dbReference>
<dbReference type="GO" id="GO:0006631">
    <property type="term" value="P:fatty acid metabolic process"/>
    <property type="evidence" value="ECO:0007669"/>
    <property type="project" value="TreeGrafter"/>
</dbReference>
<dbReference type="InterPro" id="IPR000582">
    <property type="entry name" value="Acyl-CoA-binding_protein"/>
</dbReference>
<sequence length="112" mass="12339">MEKQCLEVHSIDKEGYSSFVNSKMSLDENFNKAAESVKNLKSKPSDNDLLELYGLFKQATVGDNTTPRPGMLDLKGKAKHDAWTARKGKSQDDAKEAYVKKAEALIASLGCN</sequence>
<dbReference type="PROSITE" id="PS51228">
    <property type="entry name" value="ACB_2"/>
    <property type="match status" value="1"/>
</dbReference>
<comment type="similarity">
    <text evidence="1">Belongs to the ACBP family.</text>
</comment>
<dbReference type="PRINTS" id="PR00689">
    <property type="entry name" value="ACOABINDINGP"/>
</dbReference>
<dbReference type="SUPFAM" id="SSF47027">
    <property type="entry name" value="Acyl-CoA binding protein"/>
    <property type="match status" value="1"/>
</dbReference>
<dbReference type="InterPro" id="IPR035984">
    <property type="entry name" value="Acyl-CoA-binding_sf"/>
</dbReference>
<dbReference type="InterPro" id="IPR014352">
    <property type="entry name" value="FERM/acyl-CoA-bd_prot_sf"/>
</dbReference>
<gene>
    <name evidence="4" type="ORF">MELIAE_LOCUS7332</name>
</gene>
<dbReference type="Gene3D" id="1.20.80.10">
    <property type="match status" value="1"/>
</dbReference>
<dbReference type="CDD" id="cd00435">
    <property type="entry name" value="ACBP"/>
    <property type="match status" value="1"/>
</dbReference>
<dbReference type="PROSITE" id="PS00880">
    <property type="entry name" value="ACB_1"/>
    <property type="match status" value="1"/>
</dbReference>
<evidence type="ECO:0000259" key="3">
    <source>
        <dbReference type="PROSITE" id="PS51228"/>
    </source>
</evidence>
<protein>
    <recommendedName>
        <fullName evidence="3">ACB domain-containing protein</fullName>
    </recommendedName>
</protein>
<dbReference type="OrthoDB" id="346910at2759"/>
<dbReference type="Proteomes" id="UP001154078">
    <property type="component" value="Chromosome 4"/>
</dbReference>
<accession>A0A9P0B6G3</accession>
<evidence type="ECO:0000313" key="4">
    <source>
        <dbReference type="EMBL" id="CAH0556155.1"/>
    </source>
</evidence>
<organism evidence="4 5">
    <name type="scientific">Brassicogethes aeneus</name>
    <name type="common">Rape pollen beetle</name>
    <name type="synonym">Meligethes aeneus</name>
    <dbReference type="NCBI Taxonomy" id="1431903"/>
    <lineage>
        <taxon>Eukaryota</taxon>
        <taxon>Metazoa</taxon>
        <taxon>Ecdysozoa</taxon>
        <taxon>Arthropoda</taxon>
        <taxon>Hexapoda</taxon>
        <taxon>Insecta</taxon>
        <taxon>Pterygota</taxon>
        <taxon>Neoptera</taxon>
        <taxon>Endopterygota</taxon>
        <taxon>Coleoptera</taxon>
        <taxon>Polyphaga</taxon>
        <taxon>Cucujiformia</taxon>
        <taxon>Nitidulidae</taxon>
        <taxon>Meligethinae</taxon>
        <taxon>Brassicogethes</taxon>
    </lineage>
</organism>
<evidence type="ECO:0000256" key="2">
    <source>
        <dbReference type="ARBA" id="ARBA00023121"/>
    </source>
</evidence>